<proteinExistence type="predicted"/>
<dbReference type="GeneID" id="24268596"/>
<dbReference type="OMA" id="FEPCDFN"/>
<dbReference type="RefSeq" id="XP_012336326.1">
    <property type="nucleotide sequence ID" value="XM_012480903.1"/>
</dbReference>
<dbReference type="EMBL" id="KQ001680">
    <property type="protein sequence ID" value="KJP87114.1"/>
    <property type="molecule type" value="Genomic_DNA"/>
</dbReference>
<dbReference type="AlphaFoldDB" id="A0A0D9QJD0"/>
<keyword evidence="2" id="KW-1185">Reference proteome</keyword>
<name>A0A0D9QJD0_PLAFR</name>
<dbReference type="Proteomes" id="UP000054561">
    <property type="component" value="Unassembled WGS sequence"/>
</dbReference>
<sequence>MFGDLIPCLSSSVKRRPLFHNQKRFAYYRFHKRVGKGSWSKYVERFKPPRSIENTQRLIFNYEPTYSEKKASCSWQWLLPKKIAQATTSDEVLNVWVYYRHKRKKSYHYMKVLKRLVDVGTCSTNDWRFKLITSRVQNKINTFLNLPRICYYYGRLKATAQLEGMSKMLNHRLSCYLPHQLILILRSFALCELQDKQLFCKIRDQLKPHVRTLSFSQLSAIAQSYASCMIHDFLFLSVVAEEVILRVKLCNERSYDRLGEYNAGGGETAAVGEEGPLLHDLATENNLVQHKREQFCYYPQMESLVDIAVSFANLKFQNYLFFDYISRLTIYMLKNPDTNILNPYLIEKIASSFCKLKINDVMLFEYILKHIRIYTYDYPPQVLCTIGCLFSSILPLHYGAINRIYKKMMQHIYENASILTMDSLTKFSSFVHKGTTSDGTKKEFLFRVNDLVKKVDNKYSKMMYDVPRILEVLSFHELLDQDSFQIMCKHMHGNIKYFEPCDFNRAARALSQVKKKFNFEDDKIVNALARNAIKQHDLFHIIDYHQFCKAILHISGLKDIYKISLVKYHNSVPFFGFNELTLEVDVPSQEKQNARKYKKGTIRFSNKKLEQEYPLHKALANA</sequence>
<accession>A0A0D9QJD0</accession>
<organism evidence="1 2">
    <name type="scientific">Plasmodium fragile</name>
    <dbReference type="NCBI Taxonomy" id="5857"/>
    <lineage>
        <taxon>Eukaryota</taxon>
        <taxon>Sar</taxon>
        <taxon>Alveolata</taxon>
        <taxon>Apicomplexa</taxon>
        <taxon>Aconoidasida</taxon>
        <taxon>Haemosporida</taxon>
        <taxon>Plasmodiidae</taxon>
        <taxon>Plasmodium</taxon>
        <taxon>Plasmodium (Plasmodium)</taxon>
    </lineage>
</organism>
<evidence type="ECO:0000313" key="2">
    <source>
        <dbReference type="Proteomes" id="UP000054561"/>
    </source>
</evidence>
<protein>
    <recommendedName>
        <fullName evidence="3">RAP domain-containing protein</fullName>
    </recommendedName>
</protein>
<evidence type="ECO:0000313" key="1">
    <source>
        <dbReference type="EMBL" id="KJP87114.1"/>
    </source>
</evidence>
<reference evidence="1 2" key="1">
    <citation type="submission" date="2014-03" db="EMBL/GenBank/DDBJ databases">
        <title>The Genome Sequence of Plasmodium fragile nilgiri.</title>
        <authorList>
            <consortium name="The Broad Institute Genomics Platform"/>
            <consortium name="The Broad Institute Genome Sequencing Center for Infectious Disease"/>
            <person name="Neafsey D."/>
            <person name="Duraisingh M."/>
            <person name="Young S.K."/>
            <person name="Zeng Q."/>
            <person name="Gargeya S."/>
            <person name="Abouelleil A."/>
            <person name="Alvarado L."/>
            <person name="Chapman S.B."/>
            <person name="Gainer-Dewar J."/>
            <person name="Goldberg J."/>
            <person name="Griggs A."/>
            <person name="Gujja S."/>
            <person name="Hansen M."/>
            <person name="Howarth C."/>
            <person name="Imamovic A."/>
            <person name="Larimer J."/>
            <person name="Pearson M."/>
            <person name="Poon T.W."/>
            <person name="Priest M."/>
            <person name="Roberts A."/>
            <person name="Saif S."/>
            <person name="Shea T."/>
            <person name="Sykes S."/>
            <person name="Wortman J."/>
            <person name="Nusbaum C."/>
            <person name="Birren B."/>
        </authorList>
    </citation>
    <scope>NUCLEOTIDE SEQUENCE [LARGE SCALE GENOMIC DNA]</scope>
    <source>
        <strain evidence="2">nilgiri</strain>
    </source>
</reference>
<evidence type="ECO:0008006" key="3">
    <source>
        <dbReference type="Google" id="ProtNLM"/>
    </source>
</evidence>
<dbReference type="VEuPathDB" id="PlasmoDB:AK88_03282"/>
<gene>
    <name evidence="1" type="ORF">AK88_03282</name>
</gene>
<dbReference type="OrthoDB" id="432817at2759"/>